<keyword evidence="1" id="KW-1133">Transmembrane helix</keyword>
<keyword evidence="1" id="KW-0812">Transmembrane</keyword>
<dbReference type="AlphaFoldDB" id="A0AB39KUC6"/>
<name>A0AB39KUC6_9CAUL</name>
<feature type="transmembrane region" description="Helical" evidence="1">
    <location>
        <begin position="76"/>
        <end position="94"/>
    </location>
</feature>
<feature type="transmembrane region" description="Helical" evidence="1">
    <location>
        <begin position="12"/>
        <end position="40"/>
    </location>
</feature>
<feature type="transmembrane region" description="Helical" evidence="1">
    <location>
        <begin position="46"/>
        <end position="64"/>
    </location>
</feature>
<dbReference type="GO" id="GO:0015097">
    <property type="term" value="F:mercury ion transmembrane transporter activity"/>
    <property type="evidence" value="ECO:0007669"/>
    <property type="project" value="InterPro"/>
</dbReference>
<dbReference type="EMBL" id="CP158375">
    <property type="protein sequence ID" value="XDO96888.1"/>
    <property type="molecule type" value="Genomic_DNA"/>
</dbReference>
<proteinExistence type="predicted"/>
<dbReference type="GO" id="GO:0016020">
    <property type="term" value="C:membrane"/>
    <property type="evidence" value="ECO:0007669"/>
    <property type="project" value="InterPro"/>
</dbReference>
<dbReference type="InterPro" id="IPR004891">
    <property type="entry name" value="Mercury-R_MerC"/>
</dbReference>
<keyword evidence="1" id="KW-0472">Membrane</keyword>
<organism evidence="2">
    <name type="scientific">Caulobacter sp. 73W</name>
    <dbReference type="NCBI Taxonomy" id="3161137"/>
    <lineage>
        <taxon>Bacteria</taxon>
        <taxon>Pseudomonadati</taxon>
        <taxon>Pseudomonadota</taxon>
        <taxon>Alphaproteobacteria</taxon>
        <taxon>Caulobacterales</taxon>
        <taxon>Caulobacteraceae</taxon>
        <taxon>Caulobacter</taxon>
    </lineage>
</organism>
<evidence type="ECO:0000313" key="2">
    <source>
        <dbReference type="EMBL" id="XDO96888.1"/>
    </source>
</evidence>
<reference evidence="2" key="1">
    <citation type="submission" date="2024-06" db="EMBL/GenBank/DDBJ databases">
        <title>Caulobacter inopinatus, sp. nov.</title>
        <authorList>
            <person name="Donachie S.P."/>
        </authorList>
    </citation>
    <scope>NUCLEOTIDE SEQUENCE</scope>
    <source>
        <strain evidence="2">73W</strain>
    </source>
</reference>
<sequence length="133" mass="13637">MKIASPARVLDVSAIGLSGLCLIHCLVLPVVAVGLPFLGAWAQAEWVHLLFVALAAPISAVALFRRAGKRPPTSLLLLAASGLALLTLGALELPSHAVETPLSVAGGLILAAAHTWNLRRSPPPPCSDKSSSA</sequence>
<gene>
    <name evidence="2" type="ORF">ABOZ73_00205</name>
</gene>
<dbReference type="RefSeq" id="WP_369059761.1">
    <property type="nucleotide sequence ID" value="NZ_CP158375.1"/>
</dbReference>
<protein>
    <submittedName>
        <fullName evidence="2">MerC domain-containing protein</fullName>
    </submittedName>
</protein>
<dbReference type="Pfam" id="PF03203">
    <property type="entry name" value="MerC"/>
    <property type="match status" value="1"/>
</dbReference>
<accession>A0AB39KUC6</accession>
<evidence type="ECO:0000256" key="1">
    <source>
        <dbReference type="SAM" id="Phobius"/>
    </source>
</evidence>